<name>A0ABQ8U6W8_9EUKA</name>
<dbReference type="SMART" id="SM01407">
    <property type="entry name" value="NAC"/>
    <property type="match status" value="1"/>
</dbReference>
<organism evidence="5 6">
    <name type="scientific">Paratrimastix pyriformis</name>
    <dbReference type="NCBI Taxonomy" id="342808"/>
    <lineage>
        <taxon>Eukaryota</taxon>
        <taxon>Metamonada</taxon>
        <taxon>Preaxostyla</taxon>
        <taxon>Paratrimastigidae</taxon>
        <taxon>Paratrimastix</taxon>
    </lineage>
</organism>
<gene>
    <name evidence="5" type="ORF">PAPYR_10044</name>
</gene>
<dbReference type="InterPro" id="IPR002715">
    <property type="entry name" value="Nas_poly-pep-assoc_cplx_dom"/>
</dbReference>
<feature type="domain" description="NAC-A/B" evidence="4">
    <location>
        <begin position="39"/>
        <end position="104"/>
    </location>
</feature>
<dbReference type="Pfam" id="PF01849">
    <property type="entry name" value="NAC"/>
    <property type="match status" value="1"/>
</dbReference>
<evidence type="ECO:0000313" key="6">
    <source>
        <dbReference type="Proteomes" id="UP001141327"/>
    </source>
</evidence>
<feature type="region of interest" description="Disordered" evidence="3">
    <location>
        <begin position="18"/>
        <end position="41"/>
    </location>
</feature>
<dbReference type="EMBL" id="JAPMOS010000121">
    <property type="protein sequence ID" value="KAJ4455069.1"/>
    <property type="molecule type" value="Genomic_DNA"/>
</dbReference>
<keyword evidence="2" id="KW-0804">Transcription</keyword>
<dbReference type="InterPro" id="IPR039370">
    <property type="entry name" value="BTF3"/>
</dbReference>
<dbReference type="PANTHER" id="PTHR10351">
    <property type="entry name" value="TRANSCRIPTION FACTOR BTF3 FAMILY MEMBER"/>
    <property type="match status" value="1"/>
</dbReference>
<comment type="subunit">
    <text evidence="2">Part of the nascent polypeptide-associated complex (NAC).</text>
</comment>
<dbReference type="InterPro" id="IPR038187">
    <property type="entry name" value="NAC_A/B_dom_sf"/>
</dbReference>
<dbReference type="Gene3D" id="2.20.70.30">
    <property type="entry name" value="Nascent polypeptide-associated complex domain"/>
    <property type="match status" value="1"/>
</dbReference>
<accession>A0ABQ8U6W8</accession>
<dbReference type="CDD" id="cd22055">
    <property type="entry name" value="NAC_BTF3"/>
    <property type="match status" value="1"/>
</dbReference>
<evidence type="ECO:0000259" key="4">
    <source>
        <dbReference type="PROSITE" id="PS51151"/>
    </source>
</evidence>
<evidence type="ECO:0000256" key="3">
    <source>
        <dbReference type="SAM" id="MobiDB-lite"/>
    </source>
</evidence>
<proteinExistence type="inferred from homology"/>
<keyword evidence="6" id="KW-1185">Reference proteome</keyword>
<feature type="compositionally biased region" description="Basic residues" evidence="3">
    <location>
        <begin position="26"/>
        <end position="35"/>
    </location>
</feature>
<comment type="similarity">
    <text evidence="1 2">Belongs to the NAC-beta family.</text>
</comment>
<evidence type="ECO:0000256" key="2">
    <source>
        <dbReference type="RuleBase" id="RU361272"/>
    </source>
</evidence>
<evidence type="ECO:0000256" key="1">
    <source>
        <dbReference type="ARBA" id="ARBA00005296"/>
    </source>
</evidence>
<dbReference type="Proteomes" id="UP001141327">
    <property type="component" value="Unassembled WGS sequence"/>
</dbReference>
<evidence type="ECO:0000313" key="5">
    <source>
        <dbReference type="EMBL" id="KAJ4455069.1"/>
    </source>
</evidence>
<reference evidence="5" key="1">
    <citation type="journal article" date="2022" name="bioRxiv">
        <title>Genomics of Preaxostyla Flagellates Illuminates Evolutionary Transitions and the Path Towards Mitochondrial Loss.</title>
        <authorList>
            <person name="Novak L.V.F."/>
            <person name="Treitli S.C."/>
            <person name="Pyrih J."/>
            <person name="Halakuc P."/>
            <person name="Pipaliya S.V."/>
            <person name="Vacek V."/>
            <person name="Brzon O."/>
            <person name="Soukal P."/>
            <person name="Eme L."/>
            <person name="Dacks J.B."/>
            <person name="Karnkowska A."/>
            <person name="Elias M."/>
            <person name="Hampl V."/>
        </authorList>
    </citation>
    <scope>NUCLEOTIDE SEQUENCE</scope>
    <source>
        <strain evidence="5">RCP-MX</strain>
    </source>
</reference>
<keyword evidence="2" id="KW-0805">Transcription regulation</keyword>
<dbReference type="PROSITE" id="PS51151">
    <property type="entry name" value="NAC_AB"/>
    <property type="match status" value="1"/>
</dbReference>
<comment type="caution">
    <text evidence="5">The sequence shown here is derived from an EMBL/GenBank/DDBJ whole genome shotgun (WGS) entry which is preliminary data.</text>
</comment>
<feature type="region of interest" description="Disordered" evidence="3">
    <location>
        <begin position="142"/>
        <end position="164"/>
    </location>
</feature>
<sequence length="164" mass="17022">MNPSQSDKKSMLEKLASQVRTGGKGTMRRKTKRVHTGPVGDEKKIQATLKQCGASQIPSIDSVELFKDDGTVISFKQPKANANFNANMMAVSGHAETKSLTDFLMSLTQQHGDKKGFEGLPDLVSGLNFEAAAAAAAAAAAPAAAAPAPAAEEKKETPAPAATA</sequence>
<protein>
    <recommendedName>
        <fullName evidence="2">Nascent polypeptide-associated complex subunit beta</fullName>
    </recommendedName>
</protein>